<dbReference type="AlphaFoldDB" id="A0A2G5CH86"/>
<dbReference type="PANTHER" id="PTHR23081">
    <property type="entry name" value="RNA POLYMERASE II CTD PHOSPHATASE"/>
    <property type="match status" value="1"/>
</dbReference>
<dbReference type="SUPFAM" id="SSF56784">
    <property type="entry name" value="HAD-like"/>
    <property type="match status" value="1"/>
</dbReference>
<feature type="domain" description="DRBM" evidence="18">
    <location>
        <begin position="711"/>
        <end position="777"/>
    </location>
</feature>
<keyword evidence="17" id="KW-0812">Transmembrane</keyword>
<dbReference type="EC" id="3.1.3.16" evidence="5"/>
<comment type="cofactor">
    <cofactor evidence="3">
        <name>Mg(2+)</name>
        <dbReference type="ChEBI" id="CHEBI:18420"/>
    </cofactor>
</comment>
<dbReference type="FunFam" id="3.30.160.20:FF:000035">
    <property type="entry name" value="RNA polymerase II C-terminal domain phosphatase-like 2"/>
    <property type="match status" value="1"/>
</dbReference>
<dbReference type="EMBL" id="KZ305071">
    <property type="protein sequence ID" value="PIA30628.1"/>
    <property type="molecule type" value="Genomic_DNA"/>
</dbReference>
<dbReference type="GO" id="GO:0046872">
    <property type="term" value="F:metal ion binding"/>
    <property type="evidence" value="ECO:0007669"/>
    <property type="project" value="UniProtKB-KW"/>
</dbReference>
<evidence type="ECO:0000256" key="13">
    <source>
        <dbReference type="ARBA" id="ARBA00047761"/>
    </source>
</evidence>
<evidence type="ECO:0000259" key="18">
    <source>
        <dbReference type="PROSITE" id="PS50137"/>
    </source>
</evidence>
<keyword evidence="8" id="KW-0378">Hydrolase</keyword>
<feature type="domain" description="FCP1 homology" evidence="19">
    <location>
        <begin position="144"/>
        <end position="392"/>
    </location>
</feature>
<feature type="region of interest" description="Disordered" evidence="16">
    <location>
        <begin position="920"/>
        <end position="944"/>
    </location>
</feature>
<feature type="region of interest" description="Disordered" evidence="16">
    <location>
        <begin position="623"/>
        <end position="642"/>
    </location>
</feature>
<dbReference type="OrthoDB" id="10249888at2759"/>
<dbReference type="Gene3D" id="3.30.160.20">
    <property type="match status" value="2"/>
</dbReference>
<dbReference type="PANTHER" id="PTHR23081:SF0">
    <property type="entry name" value="RNA POLYMERASE II C-TERMINAL DOMAIN PHOSPHATASE-LIKE 1"/>
    <property type="match status" value="1"/>
</dbReference>
<keyword evidence="6" id="KW-0217">Developmental protein</keyword>
<dbReference type="Gene3D" id="3.40.50.1000">
    <property type="entry name" value="HAD superfamily/HAD-like"/>
    <property type="match status" value="1"/>
</dbReference>
<evidence type="ECO:0000256" key="15">
    <source>
        <dbReference type="PROSITE-ProRule" id="PRU00266"/>
    </source>
</evidence>
<dbReference type="FunCoup" id="A0A2G5CH86">
    <property type="interactions" value="1982"/>
</dbReference>
<keyword evidence="11" id="KW-0804">Transcription</keyword>
<evidence type="ECO:0000256" key="9">
    <source>
        <dbReference type="ARBA" id="ARBA00022884"/>
    </source>
</evidence>
<dbReference type="InterPro" id="IPR014720">
    <property type="entry name" value="dsRBD_dom"/>
</dbReference>
<evidence type="ECO:0000256" key="6">
    <source>
        <dbReference type="ARBA" id="ARBA00022473"/>
    </source>
</evidence>
<feature type="compositionally biased region" description="Polar residues" evidence="16">
    <location>
        <begin position="582"/>
        <end position="593"/>
    </location>
</feature>
<evidence type="ECO:0000256" key="3">
    <source>
        <dbReference type="ARBA" id="ARBA00001946"/>
    </source>
</evidence>
<comment type="catalytic activity">
    <reaction evidence="13">
        <text>O-phospho-L-seryl-[protein] + H2O = L-seryl-[protein] + phosphate</text>
        <dbReference type="Rhea" id="RHEA:20629"/>
        <dbReference type="Rhea" id="RHEA-COMP:9863"/>
        <dbReference type="Rhea" id="RHEA-COMP:11604"/>
        <dbReference type="ChEBI" id="CHEBI:15377"/>
        <dbReference type="ChEBI" id="CHEBI:29999"/>
        <dbReference type="ChEBI" id="CHEBI:43474"/>
        <dbReference type="ChEBI" id="CHEBI:83421"/>
        <dbReference type="EC" id="3.1.3.16"/>
    </reaction>
</comment>
<dbReference type="SMART" id="SM00358">
    <property type="entry name" value="DSRM"/>
    <property type="match status" value="2"/>
</dbReference>
<evidence type="ECO:0000256" key="1">
    <source>
        <dbReference type="ARBA" id="ARBA00001936"/>
    </source>
</evidence>
<keyword evidence="21" id="KW-1185">Reference proteome</keyword>
<evidence type="ECO:0000256" key="5">
    <source>
        <dbReference type="ARBA" id="ARBA00013081"/>
    </source>
</evidence>
<keyword evidence="7" id="KW-0479">Metal-binding</keyword>
<feature type="region of interest" description="Disordered" evidence="16">
    <location>
        <begin position="473"/>
        <end position="505"/>
    </location>
</feature>
<keyword evidence="17" id="KW-0472">Membrane</keyword>
<dbReference type="GO" id="GO:0045892">
    <property type="term" value="P:negative regulation of DNA-templated transcription"/>
    <property type="evidence" value="ECO:0007669"/>
    <property type="project" value="UniProtKB-ARBA"/>
</dbReference>
<feature type="compositionally biased region" description="Low complexity" evidence="16">
    <location>
        <begin position="526"/>
        <end position="536"/>
    </location>
</feature>
<organism evidence="20 21">
    <name type="scientific">Aquilegia coerulea</name>
    <name type="common">Rocky mountain columbine</name>
    <dbReference type="NCBI Taxonomy" id="218851"/>
    <lineage>
        <taxon>Eukaryota</taxon>
        <taxon>Viridiplantae</taxon>
        <taxon>Streptophyta</taxon>
        <taxon>Embryophyta</taxon>
        <taxon>Tracheophyta</taxon>
        <taxon>Spermatophyta</taxon>
        <taxon>Magnoliopsida</taxon>
        <taxon>Ranunculales</taxon>
        <taxon>Ranunculaceae</taxon>
        <taxon>Thalictroideae</taxon>
        <taxon>Aquilegia</taxon>
    </lineage>
</organism>
<feature type="transmembrane region" description="Helical" evidence="17">
    <location>
        <begin position="123"/>
        <end position="144"/>
    </location>
</feature>
<dbReference type="InterPro" id="IPR004274">
    <property type="entry name" value="FCP1_dom"/>
</dbReference>
<dbReference type="InterPro" id="IPR036412">
    <property type="entry name" value="HAD-like_sf"/>
</dbReference>
<evidence type="ECO:0000256" key="14">
    <source>
        <dbReference type="ARBA" id="ARBA00048336"/>
    </source>
</evidence>
<name>A0A2G5CH86_AQUCA</name>
<evidence type="ECO:0000256" key="10">
    <source>
        <dbReference type="ARBA" id="ARBA00023015"/>
    </source>
</evidence>
<evidence type="ECO:0000256" key="17">
    <source>
        <dbReference type="SAM" id="Phobius"/>
    </source>
</evidence>
<evidence type="ECO:0000256" key="8">
    <source>
        <dbReference type="ARBA" id="ARBA00022801"/>
    </source>
</evidence>
<keyword evidence="9 15" id="KW-0694">RNA-binding</keyword>
<dbReference type="GO" id="GO:0003723">
    <property type="term" value="F:RNA binding"/>
    <property type="evidence" value="ECO:0007669"/>
    <property type="project" value="UniProtKB-UniRule"/>
</dbReference>
<gene>
    <name evidence="20" type="ORF">AQUCO_05400016v1</name>
</gene>
<feature type="region of interest" description="Disordered" evidence="16">
    <location>
        <begin position="430"/>
        <end position="453"/>
    </location>
</feature>
<evidence type="ECO:0000313" key="20">
    <source>
        <dbReference type="EMBL" id="PIA30628.1"/>
    </source>
</evidence>
<dbReference type="SMART" id="SM00577">
    <property type="entry name" value="CPDc"/>
    <property type="match status" value="1"/>
</dbReference>
<proteinExistence type="predicted"/>
<dbReference type="InterPro" id="IPR023214">
    <property type="entry name" value="HAD_sf"/>
</dbReference>
<feature type="domain" description="DRBM" evidence="18">
    <location>
        <begin position="847"/>
        <end position="917"/>
    </location>
</feature>
<dbReference type="GO" id="GO:0008420">
    <property type="term" value="F:RNA polymerase II CTD heptapeptide repeat phosphatase activity"/>
    <property type="evidence" value="ECO:0007669"/>
    <property type="project" value="InterPro"/>
</dbReference>
<evidence type="ECO:0000256" key="7">
    <source>
        <dbReference type="ARBA" id="ARBA00022723"/>
    </source>
</evidence>
<dbReference type="Pfam" id="PF03031">
    <property type="entry name" value="NIF"/>
    <property type="match status" value="1"/>
</dbReference>
<dbReference type="Proteomes" id="UP000230069">
    <property type="component" value="Unassembled WGS sequence"/>
</dbReference>
<reference evidence="20 21" key="1">
    <citation type="submission" date="2017-09" db="EMBL/GenBank/DDBJ databases">
        <title>WGS assembly of Aquilegia coerulea Goldsmith.</title>
        <authorList>
            <person name="Hodges S."/>
            <person name="Kramer E."/>
            <person name="Nordborg M."/>
            <person name="Tomkins J."/>
            <person name="Borevitz J."/>
            <person name="Derieg N."/>
            <person name="Yan J."/>
            <person name="Mihaltcheva S."/>
            <person name="Hayes R.D."/>
            <person name="Rokhsar D."/>
        </authorList>
    </citation>
    <scope>NUCLEOTIDE SEQUENCE [LARGE SCALE GENOMIC DNA]</scope>
    <source>
        <strain evidence="21">cv. Goldsmith</strain>
    </source>
</reference>
<dbReference type="PROSITE" id="PS50969">
    <property type="entry name" value="FCP1"/>
    <property type="match status" value="1"/>
</dbReference>
<evidence type="ECO:0000256" key="11">
    <source>
        <dbReference type="ARBA" id="ARBA00023163"/>
    </source>
</evidence>
<dbReference type="Pfam" id="PF00035">
    <property type="entry name" value="dsrm"/>
    <property type="match status" value="2"/>
</dbReference>
<evidence type="ECO:0000256" key="4">
    <source>
        <dbReference type="ARBA" id="ARBA00004123"/>
    </source>
</evidence>
<dbReference type="PROSITE" id="PS50137">
    <property type="entry name" value="DS_RBD"/>
    <property type="match status" value="2"/>
</dbReference>
<keyword evidence="17" id="KW-1133">Transmembrane helix</keyword>
<evidence type="ECO:0000313" key="21">
    <source>
        <dbReference type="Proteomes" id="UP000230069"/>
    </source>
</evidence>
<evidence type="ECO:0000259" key="19">
    <source>
        <dbReference type="PROSITE" id="PS50969"/>
    </source>
</evidence>
<dbReference type="SUPFAM" id="SSF54768">
    <property type="entry name" value="dsRNA-binding domain-like"/>
    <property type="match status" value="2"/>
</dbReference>
<keyword evidence="12" id="KW-0539">Nucleus</keyword>
<protein>
    <recommendedName>
        <fullName evidence="5">protein-serine/threonine phosphatase</fullName>
        <ecNumber evidence="5">3.1.3.16</ecNumber>
    </recommendedName>
</protein>
<comment type="catalytic activity">
    <reaction evidence="14">
        <text>O-phospho-L-threonyl-[protein] + H2O = L-threonyl-[protein] + phosphate</text>
        <dbReference type="Rhea" id="RHEA:47004"/>
        <dbReference type="Rhea" id="RHEA-COMP:11060"/>
        <dbReference type="Rhea" id="RHEA-COMP:11605"/>
        <dbReference type="ChEBI" id="CHEBI:15377"/>
        <dbReference type="ChEBI" id="CHEBI:30013"/>
        <dbReference type="ChEBI" id="CHEBI:43474"/>
        <dbReference type="ChEBI" id="CHEBI:61977"/>
        <dbReference type="EC" id="3.1.3.16"/>
    </reaction>
</comment>
<dbReference type="EMBL" id="KZ305071">
    <property type="protein sequence ID" value="PIA30631.1"/>
    <property type="molecule type" value="Genomic_DNA"/>
</dbReference>
<evidence type="ECO:0000256" key="2">
    <source>
        <dbReference type="ARBA" id="ARBA00001941"/>
    </source>
</evidence>
<dbReference type="GO" id="GO:0005634">
    <property type="term" value="C:nucleus"/>
    <property type="evidence" value="ECO:0007669"/>
    <property type="project" value="UniProtKB-SubCell"/>
</dbReference>
<accession>A0A2G5CH86</accession>
<dbReference type="STRING" id="218851.A0A2G5CH86"/>
<feature type="compositionally biased region" description="Polar residues" evidence="16">
    <location>
        <begin position="920"/>
        <end position="934"/>
    </location>
</feature>
<comment type="cofactor">
    <cofactor evidence="1">
        <name>Mn(2+)</name>
        <dbReference type="ChEBI" id="CHEBI:29035"/>
    </cofactor>
</comment>
<dbReference type="GO" id="GO:0009755">
    <property type="term" value="P:hormone-mediated signaling pathway"/>
    <property type="evidence" value="ECO:0007669"/>
    <property type="project" value="UniProtKB-ARBA"/>
</dbReference>
<feature type="region of interest" description="Disordered" evidence="16">
    <location>
        <begin position="522"/>
        <end position="610"/>
    </location>
</feature>
<keyword evidence="10" id="KW-0805">Transcription regulation</keyword>
<dbReference type="FunFam" id="3.40.50.1000:FF:000035">
    <property type="entry name" value="RNA polymerase II C-terminal domain phosphatase-like 1"/>
    <property type="match status" value="1"/>
</dbReference>
<dbReference type="InterPro" id="IPR039189">
    <property type="entry name" value="Fcp1"/>
</dbReference>
<comment type="subcellular location">
    <subcellularLocation>
        <location evidence="4">Nucleus</location>
    </subcellularLocation>
</comment>
<evidence type="ECO:0000256" key="12">
    <source>
        <dbReference type="ARBA" id="ARBA00023242"/>
    </source>
</evidence>
<evidence type="ECO:0000256" key="16">
    <source>
        <dbReference type="SAM" id="MobiDB-lite"/>
    </source>
</evidence>
<sequence>MLKSVVYQGNTLLGEVEIHTLNQHQHHHHNSFNNLFMSKEIRISHFSISSERCSPLSVLHTISPLGLSFKMESTTMTTMSQLGDSPLASLHSTCLRENKTAIMQLGEEELHLVAMSSRKNSQLYSYFWCFIVGMGLYDSCLIMLNLRCLGIVFDLDETLVVANTMRSFEDRIDALQRKISTEMDPQRVEGMLAEMKRYHDDKSILKQYLENDQIVDDGMAYKIQSEIVPALSDNHPSIVRPLIRLPEKNIILTRINPAIRDTSVLVRLRPAWEDLRNYLTARGRKRFEVYVCTMAEKDYALEMWRLLDPGLNLISSKELLNRIVCVKAGSRKSLLNVFHASICHPKMALVIDDRLKVWEEKDQPRVHVVPPFVPYYAPQAEVNNTIPVLCVARNVACNVRGGFYKEFDENLLQRLSDVFYEDDVPDIPSPDVGNYLISEDDTSGSNKDPPRFEGISNAEVERRLKETIPAQEVVNNLDARPAPLHHAGTTSSNTIPQPPSQGPSILFQDKQLSQLGSSVKLLSNLGPSQSSFQGSPGREEGELPESDIDPDIRRRLLILQHGQDKRDQMTKDPPYPVRPPVQASQSPVQSHGSWSPLAEEMSTRQPNQTLPKNLHREFPSESEANHFDKHQPSHTSYFHGVESSVTSDKTRFEYRKSSKEARRGENRFRLKHSLSNLRSVPGEESNLSPLVNSKKDSHIERGQDSSLHAETTLEVLQDIANKCRTKVEFRPALINSTELQFSVEVWFAGEKIGEGNGRTRKEAQHQASECSIKALANKYLSSVSTDPTSGCENLNKLSQKDETDALGDSTSFGHWPLLKEDPMAMSSTSESSRFLDLKLEGSKKSEDSVFVLKQLCFKEGLALMIKGQPTLSLNSEQKEEEQAQVEIEGNVLGTGTGSTWEEAKLQAAEEALGSLNSMIGTQKRQSSPKLSQALPSKRFNPDSSRVLQRLPSYTRYS</sequence>
<comment type="cofactor">
    <cofactor evidence="2">
        <name>Co(2+)</name>
        <dbReference type="ChEBI" id="CHEBI:48828"/>
    </cofactor>
</comment>